<reference evidence="2" key="1">
    <citation type="submission" date="2021-02" db="EMBL/GenBank/DDBJ databases">
        <authorList>
            <person name="Nieuwenhuis M."/>
            <person name="Van De Peppel L.J.J."/>
        </authorList>
    </citation>
    <scope>NUCLEOTIDE SEQUENCE</scope>
    <source>
        <strain evidence="2">D49</strain>
    </source>
</reference>
<name>A0A9P7GEY9_9AGAR</name>
<evidence type="ECO:0000313" key="3">
    <source>
        <dbReference type="Proteomes" id="UP000717328"/>
    </source>
</evidence>
<keyword evidence="3" id="KW-1185">Reference proteome</keyword>
<accession>A0A9P7GEY9</accession>
<proteinExistence type="predicted"/>
<dbReference type="OrthoDB" id="3237250at2759"/>
<feature type="compositionally biased region" description="Polar residues" evidence="1">
    <location>
        <begin position="217"/>
        <end position="239"/>
    </location>
</feature>
<gene>
    <name evidence="2" type="ORF">H0H81_004620</name>
</gene>
<dbReference type="Proteomes" id="UP000717328">
    <property type="component" value="Unassembled WGS sequence"/>
</dbReference>
<evidence type="ECO:0000313" key="2">
    <source>
        <dbReference type="EMBL" id="KAG5649322.1"/>
    </source>
</evidence>
<evidence type="ECO:0000256" key="1">
    <source>
        <dbReference type="SAM" id="MobiDB-lite"/>
    </source>
</evidence>
<protein>
    <submittedName>
        <fullName evidence="2">Uncharacterized protein</fullName>
    </submittedName>
</protein>
<comment type="caution">
    <text evidence="2">The sequence shown here is derived from an EMBL/GenBank/DDBJ whole genome shotgun (WGS) entry which is preliminary data.</text>
</comment>
<dbReference type="AlphaFoldDB" id="A0A9P7GEY9"/>
<reference evidence="2" key="2">
    <citation type="submission" date="2021-10" db="EMBL/GenBank/DDBJ databases">
        <title>Phylogenomics reveals ancestral predisposition of the termite-cultivated fungus Termitomyces towards a domesticated lifestyle.</title>
        <authorList>
            <person name="Auxier B."/>
            <person name="Grum-Grzhimaylo A."/>
            <person name="Cardenas M.E."/>
            <person name="Lodge J.D."/>
            <person name="Laessoe T."/>
            <person name="Pedersen O."/>
            <person name="Smith M.E."/>
            <person name="Kuyper T.W."/>
            <person name="Franco-Molano E.A."/>
            <person name="Baroni T.J."/>
            <person name="Aanen D.K."/>
        </authorList>
    </citation>
    <scope>NUCLEOTIDE SEQUENCE</scope>
    <source>
        <strain evidence="2">D49</strain>
    </source>
</reference>
<feature type="region of interest" description="Disordered" evidence="1">
    <location>
        <begin position="209"/>
        <end position="239"/>
    </location>
</feature>
<organism evidence="2 3">
    <name type="scientific">Sphagnurus paluster</name>
    <dbReference type="NCBI Taxonomy" id="117069"/>
    <lineage>
        <taxon>Eukaryota</taxon>
        <taxon>Fungi</taxon>
        <taxon>Dikarya</taxon>
        <taxon>Basidiomycota</taxon>
        <taxon>Agaricomycotina</taxon>
        <taxon>Agaricomycetes</taxon>
        <taxon>Agaricomycetidae</taxon>
        <taxon>Agaricales</taxon>
        <taxon>Tricholomatineae</taxon>
        <taxon>Lyophyllaceae</taxon>
        <taxon>Sphagnurus</taxon>
    </lineage>
</organism>
<dbReference type="EMBL" id="JABCKI010001172">
    <property type="protein sequence ID" value="KAG5649322.1"/>
    <property type="molecule type" value="Genomic_DNA"/>
</dbReference>
<sequence length="771" mass="88047">MPKHAIIGEELFMIIQGRGFPSIPPRPLYAIDDIFDKADLPSRFIYDLWWTINDFPFLMAVPVGRPFYGPLFDRLDYEVDRFPVVCRGHETKWSLHPKVIHKLSVAGDFNIPRIGGFLDFGYCKFYHLLPDLRRLDMPIYQCWGVQRSEPWLPPDYLKQINLVPTSSEIQVLWYYYRETLTSKQKETLDAKFLPYDKASYPALGHSASRPGHVELASRSSASTSNLHVPSRQTSSAHENVNSLDVPATVDAPSFPPVVPYSGQKHGEDWKTFFSRREKANKVSLEAESAVDKQAQESWQKHANKQKAPGKKAGHQHVDAVWEDYGDQQRQYDTFRNEWDLCSEFGEDDPYYSDDDHEAPLLDFPLPRVGVDQNDDIEMPTRLLPEEPLNLPLGPDRSVYDLQQEDPEDAPDAYQFSDTAEDRAYYRFGFVNPVAQIAPPVTSHQPTSWNFCREYLGNGRWLGTVSVSSSAAPPPEVQASINKIDDIPDEIFDAQTQRLDTGLVHLRSERIDGTKYYFLRPKNVPNAPFEVVFTSAPTVVEVLRRQWGLDFFGLVRELLDRGMQFKTCITGTLTQPPAPLTLRFSGLGYRPPNYKPDVTDYDAYQHIRDEFLNSPRGRAVLLHGGIVSRLAKHVVHYQHVFDGPTPDVISSGSLIPGQSVGYWDDTLTEHEINIICGVYKVDTDQRASSTQTTDVSWWPKPSAWAAAGFNVGYWSEDCEHWFQTHLNKIREDQFQLRSPSAWKNGLRFNQSTAKVVAKNNERAAEYLARYNF</sequence>